<keyword evidence="1" id="KW-0812">Transmembrane</keyword>
<feature type="transmembrane region" description="Helical" evidence="1">
    <location>
        <begin position="104"/>
        <end position="127"/>
    </location>
</feature>
<sequence>MVHLTCALFYWAFSLTFFTEIYSMPSTSSLPVATTDSTALISFPKSRYERGLDNYDEALYRRERGLDEHYAEHYEEPKEQKKAVQGDPWGGYYEFLINEGSFKFWAVFQLVTAVILIYASLAAVYYAKFNVIAPDYVDDYDVLGRSNAQLPSSSLWSGLSAETFQRIFDALSSKKYS</sequence>
<accession>A0AAW1V9H5</accession>
<evidence type="ECO:0000313" key="3">
    <source>
        <dbReference type="EMBL" id="KAK9889387.1"/>
    </source>
</evidence>
<dbReference type="AlphaFoldDB" id="A0AAW1V9H5"/>
<keyword evidence="2" id="KW-0732">Signal</keyword>
<keyword evidence="1" id="KW-0472">Membrane</keyword>
<reference evidence="3 4" key="1">
    <citation type="submission" date="2023-03" db="EMBL/GenBank/DDBJ databases">
        <title>Genome insight into feeding habits of ladybird beetles.</title>
        <authorList>
            <person name="Li H.-S."/>
            <person name="Huang Y.-H."/>
            <person name="Pang H."/>
        </authorList>
    </citation>
    <scope>NUCLEOTIDE SEQUENCE [LARGE SCALE GENOMIC DNA]</scope>
    <source>
        <strain evidence="3">SYSU_2023b</strain>
        <tissue evidence="3">Whole body</tissue>
    </source>
</reference>
<feature type="signal peptide" evidence="2">
    <location>
        <begin position="1"/>
        <end position="23"/>
    </location>
</feature>
<gene>
    <name evidence="3" type="ORF">WA026_004661</name>
</gene>
<evidence type="ECO:0000256" key="1">
    <source>
        <dbReference type="SAM" id="Phobius"/>
    </source>
</evidence>
<feature type="chain" id="PRO_5043564985" evidence="2">
    <location>
        <begin position="24"/>
        <end position="177"/>
    </location>
</feature>
<organism evidence="3 4">
    <name type="scientific">Henosepilachna vigintioctopunctata</name>
    <dbReference type="NCBI Taxonomy" id="420089"/>
    <lineage>
        <taxon>Eukaryota</taxon>
        <taxon>Metazoa</taxon>
        <taxon>Ecdysozoa</taxon>
        <taxon>Arthropoda</taxon>
        <taxon>Hexapoda</taxon>
        <taxon>Insecta</taxon>
        <taxon>Pterygota</taxon>
        <taxon>Neoptera</taxon>
        <taxon>Endopterygota</taxon>
        <taxon>Coleoptera</taxon>
        <taxon>Polyphaga</taxon>
        <taxon>Cucujiformia</taxon>
        <taxon>Coccinelloidea</taxon>
        <taxon>Coccinellidae</taxon>
        <taxon>Epilachninae</taxon>
        <taxon>Epilachnini</taxon>
        <taxon>Henosepilachna</taxon>
    </lineage>
</organism>
<keyword evidence="1" id="KW-1133">Transmembrane helix</keyword>
<evidence type="ECO:0000256" key="2">
    <source>
        <dbReference type="SAM" id="SignalP"/>
    </source>
</evidence>
<proteinExistence type="predicted"/>
<name>A0AAW1V9H5_9CUCU</name>
<keyword evidence="4" id="KW-1185">Reference proteome</keyword>
<dbReference type="Proteomes" id="UP001431783">
    <property type="component" value="Unassembled WGS sequence"/>
</dbReference>
<dbReference type="EMBL" id="JARQZJ010000122">
    <property type="protein sequence ID" value="KAK9889387.1"/>
    <property type="molecule type" value="Genomic_DNA"/>
</dbReference>
<comment type="caution">
    <text evidence="3">The sequence shown here is derived from an EMBL/GenBank/DDBJ whole genome shotgun (WGS) entry which is preliminary data.</text>
</comment>
<protein>
    <submittedName>
        <fullName evidence="3">Uncharacterized protein</fullName>
    </submittedName>
</protein>
<evidence type="ECO:0000313" key="4">
    <source>
        <dbReference type="Proteomes" id="UP001431783"/>
    </source>
</evidence>